<feature type="coiled-coil region" evidence="1">
    <location>
        <begin position="8"/>
        <end position="126"/>
    </location>
</feature>
<feature type="region of interest" description="Disordered" evidence="2">
    <location>
        <begin position="422"/>
        <end position="479"/>
    </location>
</feature>
<dbReference type="EMBL" id="WUMV01000001">
    <property type="protein sequence ID" value="MXN63739.1"/>
    <property type="molecule type" value="Genomic_DNA"/>
</dbReference>
<feature type="compositionally biased region" description="Gly residues" evidence="2">
    <location>
        <begin position="456"/>
        <end position="479"/>
    </location>
</feature>
<dbReference type="Proteomes" id="UP000433101">
    <property type="component" value="Unassembled WGS sequence"/>
</dbReference>
<evidence type="ECO:0000313" key="4">
    <source>
        <dbReference type="Proteomes" id="UP000433101"/>
    </source>
</evidence>
<accession>A0A7X3LRG7</accession>
<evidence type="ECO:0000256" key="1">
    <source>
        <dbReference type="SAM" id="Coils"/>
    </source>
</evidence>
<name>A0A7X3LRG7_9HYPH</name>
<organism evidence="3 4">
    <name type="scientific">Stappia sediminis</name>
    <dbReference type="NCBI Taxonomy" id="2692190"/>
    <lineage>
        <taxon>Bacteria</taxon>
        <taxon>Pseudomonadati</taxon>
        <taxon>Pseudomonadota</taxon>
        <taxon>Alphaproteobacteria</taxon>
        <taxon>Hyphomicrobiales</taxon>
        <taxon>Stappiaceae</taxon>
        <taxon>Stappia</taxon>
    </lineage>
</organism>
<feature type="compositionally biased region" description="Gly residues" evidence="2">
    <location>
        <begin position="431"/>
        <end position="449"/>
    </location>
</feature>
<proteinExistence type="predicted"/>
<sequence>MLSGRQTLGSIEKALAELRREEAAVNARLEKGDAEIARLREEQLAGFRELAAFRLEGERKGELERSLSTARESIAELLRNRAREIADLRAERSGMEGNIARATDERTRLASEREALADKLDEVMDRVDDRLAGDAGYIAQKEKTDTIRSTAEAAREKARQAEADRDEKGIAYESDPLFMYLWNRGFGTSAYSHTGLVRFLDRWVASLIRYHDARPNYAMLTEIPVRLDQHATDREREAQAEMDRLAEMSRLAAKEIAGEDIAGRIAALDDDIDQRSEKLEQLEHALSALVEKERVYLNGEDEGFKQAREALAASLGAESLRELWQDALATPSPEDERIISRLQEIEDRKKSLEFDISNDRSILSDIGRRRAELSRVTREFRRNGYDDWNSTFSDDNLASVLLGELIRGAITGADYWARAQRSHRRRTSRGRGVGFPDGFGLPGSMGGPTLGRRGRSGGGFSTGGSFGGSGGGFKTGRTF</sequence>
<keyword evidence="4" id="KW-1185">Reference proteome</keyword>
<reference evidence="3 4" key="1">
    <citation type="submission" date="2019-12" db="EMBL/GenBank/DDBJ databases">
        <authorList>
            <person name="Li M."/>
        </authorList>
    </citation>
    <scope>NUCLEOTIDE SEQUENCE [LARGE SCALE GENOMIC DNA]</scope>
    <source>
        <strain evidence="3 4">GBMRC 2046</strain>
    </source>
</reference>
<dbReference type="AlphaFoldDB" id="A0A7X3LRG7"/>
<evidence type="ECO:0000313" key="3">
    <source>
        <dbReference type="EMBL" id="MXN63739.1"/>
    </source>
</evidence>
<gene>
    <name evidence="3" type="ORF">GR183_02380</name>
</gene>
<evidence type="ECO:0000256" key="2">
    <source>
        <dbReference type="SAM" id="MobiDB-lite"/>
    </source>
</evidence>
<keyword evidence="1" id="KW-0175">Coiled coil</keyword>
<protein>
    <submittedName>
        <fullName evidence="3">Uncharacterized protein</fullName>
    </submittedName>
</protein>
<feature type="coiled-coil region" evidence="1">
    <location>
        <begin position="265"/>
        <end position="292"/>
    </location>
</feature>
<comment type="caution">
    <text evidence="3">The sequence shown here is derived from an EMBL/GenBank/DDBJ whole genome shotgun (WGS) entry which is preliminary data.</text>
</comment>
<dbReference type="RefSeq" id="WP_160773974.1">
    <property type="nucleotide sequence ID" value="NZ_WUMV01000001.1"/>
</dbReference>